<feature type="chain" id="PRO_5002725981" description="Dihydrodipicolinate reductase" evidence="1">
    <location>
        <begin position="26"/>
        <end position="131"/>
    </location>
</feature>
<name>A8LKI5_DINSH</name>
<dbReference type="HOGENOM" id="CLU_2083101_0_0_5"/>
<dbReference type="EMBL" id="CP000830">
    <property type="protein sequence ID" value="ABV94768.1"/>
    <property type="molecule type" value="Genomic_DNA"/>
</dbReference>
<evidence type="ECO:0000256" key="1">
    <source>
        <dbReference type="SAM" id="SignalP"/>
    </source>
</evidence>
<dbReference type="STRING" id="398580.Dshi_3035"/>
<dbReference type="KEGG" id="dsh:Dshi_3035"/>
<dbReference type="Proteomes" id="UP000006833">
    <property type="component" value="Chromosome"/>
</dbReference>
<dbReference type="AlphaFoldDB" id="A8LKI5"/>
<proteinExistence type="predicted"/>
<accession>A8LKI5</accession>
<keyword evidence="1" id="KW-0732">Signal</keyword>
<dbReference type="RefSeq" id="WP_012179696.1">
    <property type="nucleotide sequence ID" value="NC_009952.1"/>
</dbReference>
<protein>
    <recommendedName>
        <fullName evidence="4">Dihydrodipicolinate reductase</fullName>
    </recommendedName>
</protein>
<keyword evidence="3" id="KW-1185">Reference proteome</keyword>
<gene>
    <name evidence="2" type="ordered locus">Dshi_3035</name>
</gene>
<feature type="signal peptide" evidence="1">
    <location>
        <begin position="1"/>
        <end position="25"/>
    </location>
</feature>
<reference evidence="3" key="1">
    <citation type="journal article" date="2010" name="ISME J.">
        <title>The complete genome sequence of the algal symbiont Dinoroseobacter shibae: a hitchhiker's guide to life in the sea.</title>
        <authorList>
            <person name="Wagner-Dobler I."/>
            <person name="Ballhausen B."/>
            <person name="Berger M."/>
            <person name="Brinkhoff T."/>
            <person name="Buchholz I."/>
            <person name="Bunk B."/>
            <person name="Cypionka H."/>
            <person name="Daniel R."/>
            <person name="Drepper T."/>
            <person name="Gerdts G."/>
            <person name="Hahnke S."/>
            <person name="Han C."/>
            <person name="Jahn D."/>
            <person name="Kalhoefer D."/>
            <person name="Kiss H."/>
            <person name="Klenk H.P."/>
            <person name="Kyrpides N."/>
            <person name="Liebl W."/>
            <person name="Liesegang H."/>
            <person name="Meincke L."/>
            <person name="Pati A."/>
            <person name="Petersen J."/>
            <person name="Piekarski T."/>
            <person name="Pommerenke C."/>
            <person name="Pradella S."/>
            <person name="Pukall R."/>
            <person name="Rabus R."/>
            <person name="Stackebrandt E."/>
            <person name="Thole S."/>
            <person name="Thompson L."/>
            <person name="Tielen P."/>
            <person name="Tomasch J."/>
            <person name="von Jan M."/>
            <person name="Wanphrut N."/>
            <person name="Wichels A."/>
            <person name="Zech H."/>
            <person name="Simon M."/>
        </authorList>
    </citation>
    <scope>NUCLEOTIDE SEQUENCE [LARGE SCALE GENOMIC DNA]</scope>
    <source>
        <strain evidence="3">DSM 16493 / NCIMB 14021 / DFL 12</strain>
    </source>
</reference>
<sequence length="131" mass="14338">MGFQKPLTALAAMAAALVLGTPSLASDDFQRVQSETEFVEIVAGRELAIVRPFYLRNAIKLQVRPEGEIAGTALRKPVTGAWSWQNGYFCREMTYGDNSIAPNCQLVAVKGDEVRFIADQGAGDRADFRLD</sequence>
<evidence type="ECO:0000313" key="2">
    <source>
        <dbReference type="EMBL" id="ABV94768.1"/>
    </source>
</evidence>
<evidence type="ECO:0000313" key="3">
    <source>
        <dbReference type="Proteomes" id="UP000006833"/>
    </source>
</evidence>
<dbReference type="eggNOG" id="ENOG5032YS5">
    <property type="taxonomic scope" value="Bacteria"/>
</dbReference>
<dbReference type="OrthoDB" id="7874348at2"/>
<evidence type="ECO:0008006" key="4">
    <source>
        <dbReference type="Google" id="ProtNLM"/>
    </source>
</evidence>
<organism evidence="2 3">
    <name type="scientific">Dinoroseobacter shibae (strain DSM 16493 / NCIMB 14021 / DFL 12)</name>
    <dbReference type="NCBI Taxonomy" id="398580"/>
    <lineage>
        <taxon>Bacteria</taxon>
        <taxon>Pseudomonadati</taxon>
        <taxon>Pseudomonadota</taxon>
        <taxon>Alphaproteobacteria</taxon>
        <taxon>Rhodobacterales</taxon>
        <taxon>Roseobacteraceae</taxon>
        <taxon>Dinoroseobacter</taxon>
    </lineage>
</organism>